<comment type="similarity">
    <text evidence="2">Belongs to the IFT56 family.</text>
</comment>
<dbReference type="PANTHER" id="PTHR14781">
    <property type="entry name" value="INTRAFLAGELLAR TRANSPORT PROTEIN 56"/>
    <property type="match status" value="1"/>
</dbReference>
<protein>
    <submittedName>
        <fullName evidence="6">Intraflagellar transport protein 56</fullName>
    </submittedName>
</protein>
<evidence type="ECO:0000256" key="1">
    <source>
        <dbReference type="ARBA" id="ARBA00004138"/>
    </source>
</evidence>
<dbReference type="GO" id="GO:0036064">
    <property type="term" value="C:ciliary basal body"/>
    <property type="evidence" value="ECO:0007669"/>
    <property type="project" value="TreeGrafter"/>
</dbReference>
<dbReference type="EMBL" id="JAOPGA020001124">
    <property type="protein sequence ID" value="KAL0485261.1"/>
    <property type="molecule type" value="Genomic_DNA"/>
</dbReference>
<dbReference type="GO" id="GO:0097546">
    <property type="term" value="C:ciliary base"/>
    <property type="evidence" value="ECO:0007669"/>
    <property type="project" value="TreeGrafter"/>
</dbReference>
<name>A0AAW2Z622_9EUKA</name>
<dbReference type="GO" id="GO:0030992">
    <property type="term" value="C:intraciliary transport particle B"/>
    <property type="evidence" value="ECO:0007669"/>
    <property type="project" value="TreeGrafter"/>
</dbReference>
<comment type="caution">
    <text evidence="6">The sequence shown here is derived from an EMBL/GenBank/DDBJ whole genome shotgun (WGS) entry which is preliminary data.</text>
</comment>
<evidence type="ECO:0000313" key="7">
    <source>
        <dbReference type="Proteomes" id="UP001431209"/>
    </source>
</evidence>
<dbReference type="AlphaFoldDB" id="A0AAW2Z622"/>
<evidence type="ECO:0000256" key="3">
    <source>
        <dbReference type="ARBA" id="ARBA00022737"/>
    </source>
</evidence>
<dbReference type="InterPro" id="IPR011990">
    <property type="entry name" value="TPR-like_helical_dom_sf"/>
</dbReference>
<dbReference type="Proteomes" id="UP001431209">
    <property type="component" value="Unassembled WGS sequence"/>
</dbReference>
<dbReference type="GO" id="GO:0035720">
    <property type="term" value="P:intraciliary anterograde transport"/>
    <property type="evidence" value="ECO:0007669"/>
    <property type="project" value="TreeGrafter"/>
</dbReference>
<keyword evidence="7" id="KW-1185">Reference proteome</keyword>
<dbReference type="Gene3D" id="1.25.40.10">
    <property type="entry name" value="Tetratricopeptide repeat domain"/>
    <property type="match status" value="3"/>
</dbReference>
<keyword evidence="5" id="KW-0966">Cell projection</keyword>
<dbReference type="GO" id="GO:0120170">
    <property type="term" value="F:intraciliary transport particle B binding"/>
    <property type="evidence" value="ECO:0007669"/>
    <property type="project" value="TreeGrafter"/>
</dbReference>
<evidence type="ECO:0000256" key="4">
    <source>
        <dbReference type="ARBA" id="ARBA00022803"/>
    </source>
</evidence>
<sequence>MLAVARQMKAVNDAKRALTNKNKGEPDLDELILNRDYSGAITVLEFYKHANKTHPKYQTNPWIAYCAFHLGDYEKAIGIYREMIAHDKKDTLVHLYIACCLFFMGQYKEVLSHVDQGPDCDLQHRLRFHVADKLQDEPMVAKCYEKMQHNPINQLSLASMHFTNNRTQEAVDIYKKILLDDSSCDAIHFYLAVCYHKLDYYDISNEVLASYLQKHPTSPFAVNLKSCNQYKLFQGKLAEQVLQPIIDLQNSSHSVENYLIKHNLVVFRGGSNALQVLPSLIDIIPEARLNLVIYHLKNGEIQQAYDLIKDLEPMRPQEFTLKGVVNACVGQLNESKEHLKRAQQYFQLIGASSTECDTIPGRQCMASCYFIMKRFEDVLVYLKSIKTFFVADDDFNWNYGIALAAAGKFKEGEEAFLQIQNEQYKQDYCYISWLARCFIMNSKPMKAWELYLKIDTSRDCLTLLTLIANDCYRAGSFYVACKAFDVLERLDPNPEYWDGKRGSAVGVFQLIIAGKEDPSILVDIVNMLKNTNNQEVEYILRVIKKWAKENKVSVM</sequence>
<keyword evidence="3" id="KW-0677">Repeat</keyword>
<evidence type="ECO:0000256" key="5">
    <source>
        <dbReference type="ARBA" id="ARBA00023273"/>
    </source>
</evidence>
<gene>
    <name evidence="6" type="ORF">AKO1_011665</name>
</gene>
<evidence type="ECO:0000313" key="6">
    <source>
        <dbReference type="EMBL" id="KAL0485261.1"/>
    </source>
</evidence>
<dbReference type="SUPFAM" id="SSF48452">
    <property type="entry name" value="TPR-like"/>
    <property type="match status" value="2"/>
</dbReference>
<dbReference type="PANTHER" id="PTHR14781:SF0">
    <property type="entry name" value="INTRAFLAGELLAR TRANSPORT PROTEIN 56"/>
    <property type="match status" value="1"/>
</dbReference>
<comment type="subcellular location">
    <subcellularLocation>
        <location evidence="1">Cell projection</location>
        <location evidence="1">Cilium</location>
    </subcellularLocation>
</comment>
<proteinExistence type="inferred from homology"/>
<organism evidence="6 7">
    <name type="scientific">Acrasis kona</name>
    <dbReference type="NCBI Taxonomy" id="1008807"/>
    <lineage>
        <taxon>Eukaryota</taxon>
        <taxon>Discoba</taxon>
        <taxon>Heterolobosea</taxon>
        <taxon>Tetramitia</taxon>
        <taxon>Eutetramitia</taxon>
        <taxon>Acrasidae</taxon>
        <taxon>Acrasis</taxon>
    </lineage>
</organism>
<accession>A0AAW2Z622</accession>
<evidence type="ECO:0000256" key="2">
    <source>
        <dbReference type="ARBA" id="ARBA00007834"/>
    </source>
</evidence>
<keyword evidence="4" id="KW-0802">TPR repeat</keyword>
<dbReference type="Pfam" id="PF12895">
    <property type="entry name" value="ANAPC3"/>
    <property type="match status" value="1"/>
</dbReference>
<reference evidence="6 7" key="1">
    <citation type="submission" date="2024-03" db="EMBL/GenBank/DDBJ databases">
        <title>The Acrasis kona genome and developmental transcriptomes reveal deep origins of eukaryotic multicellular pathways.</title>
        <authorList>
            <person name="Sheikh S."/>
            <person name="Fu C.-J."/>
            <person name="Brown M.W."/>
            <person name="Baldauf S.L."/>
        </authorList>
    </citation>
    <scope>NUCLEOTIDE SEQUENCE [LARGE SCALE GENOMIC DNA]</scope>
    <source>
        <strain evidence="6 7">ATCC MYA-3509</strain>
    </source>
</reference>
<dbReference type="GO" id="GO:0035735">
    <property type="term" value="P:intraciliary transport involved in cilium assembly"/>
    <property type="evidence" value="ECO:0007669"/>
    <property type="project" value="TreeGrafter"/>
</dbReference>
<dbReference type="InterPro" id="IPR030511">
    <property type="entry name" value="TTC26"/>
</dbReference>